<name>A0A423T6L1_PENVA</name>
<dbReference type="Proteomes" id="UP000283509">
    <property type="component" value="Unassembled WGS sequence"/>
</dbReference>
<keyword evidence="3" id="KW-1185">Reference proteome</keyword>
<feature type="compositionally biased region" description="Low complexity" evidence="1">
    <location>
        <begin position="190"/>
        <end position="202"/>
    </location>
</feature>
<evidence type="ECO:0000313" key="3">
    <source>
        <dbReference type="Proteomes" id="UP000283509"/>
    </source>
</evidence>
<comment type="caution">
    <text evidence="2">The sequence shown here is derived from an EMBL/GenBank/DDBJ whole genome shotgun (WGS) entry which is preliminary data.</text>
</comment>
<feature type="region of interest" description="Disordered" evidence="1">
    <location>
        <begin position="185"/>
        <end position="208"/>
    </location>
</feature>
<sequence>METGDITGIAFYRGLINETDPKKPQVLEMEVCHSRHLNMSSIHVYAQDASGRKLVSLAHTLDANTLPSPASLKCQNASVMAEKVAMCNVSEGERAMIIKTAKGDWAIVIAAWEGLRRGLPGTLSRRGIPGSPGHLVLRVHCPPSAPATIVSLPYDQQLYSYNLQDLYIDMQSGIFKSSLHPPLSAPSMPTHPSSKSSHLSSPCTPPDAYPPFSPRSSLPLPPLPHLLPTPLLPKVFPFPLPLCPTCCLHPLLLQVSPPPSPSASPTDNSFKVVYVRGKEMVVKELLWAYKRYHHVILINSMKRGVVWHEGLLQM</sequence>
<accession>A0A423T6L1</accession>
<protein>
    <submittedName>
        <fullName evidence="2">Uncharacterized protein</fullName>
    </submittedName>
</protein>
<evidence type="ECO:0000313" key="2">
    <source>
        <dbReference type="EMBL" id="ROT72035.1"/>
    </source>
</evidence>
<organism evidence="2 3">
    <name type="scientific">Penaeus vannamei</name>
    <name type="common">Whiteleg shrimp</name>
    <name type="synonym">Litopenaeus vannamei</name>
    <dbReference type="NCBI Taxonomy" id="6689"/>
    <lineage>
        <taxon>Eukaryota</taxon>
        <taxon>Metazoa</taxon>
        <taxon>Ecdysozoa</taxon>
        <taxon>Arthropoda</taxon>
        <taxon>Crustacea</taxon>
        <taxon>Multicrustacea</taxon>
        <taxon>Malacostraca</taxon>
        <taxon>Eumalacostraca</taxon>
        <taxon>Eucarida</taxon>
        <taxon>Decapoda</taxon>
        <taxon>Dendrobranchiata</taxon>
        <taxon>Penaeoidea</taxon>
        <taxon>Penaeidae</taxon>
        <taxon>Penaeus</taxon>
    </lineage>
</organism>
<reference evidence="2 3" key="1">
    <citation type="submission" date="2018-04" db="EMBL/GenBank/DDBJ databases">
        <authorList>
            <person name="Zhang X."/>
            <person name="Yuan J."/>
            <person name="Li F."/>
            <person name="Xiang J."/>
        </authorList>
    </citation>
    <scope>NUCLEOTIDE SEQUENCE [LARGE SCALE GENOMIC DNA]</scope>
    <source>
        <tissue evidence="2">Muscle</tissue>
    </source>
</reference>
<dbReference type="AlphaFoldDB" id="A0A423T6L1"/>
<dbReference type="OrthoDB" id="2684236at2759"/>
<gene>
    <name evidence="2" type="ORF">C7M84_009572</name>
</gene>
<reference evidence="2 3" key="2">
    <citation type="submission" date="2019-01" db="EMBL/GenBank/DDBJ databases">
        <title>The decoding of complex shrimp genome reveals the adaptation for benthos swimmer, frequently molting mechanism and breeding impact on genome.</title>
        <authorList>
            <person name="Sun Y."/>
            <person name="Gao Y."/>
            <person name="Yu Y."/>
        </authorList>
    </citation>
    <scope>NUCLEOTIDE SEQUENCE [LARGE SCALE GENOMIC DNA]</scope>
    <source>
        <tissue evidence="2">Muscle</tissue>
    </source>
</reference>
<proteinExistence type="predicted"/>
<dbReference type="STRING" id="6689.A0A423T6L1"/>
<evidence type="ECO:0000256" key="1">
    <source>
        <dbReference type="SAM" id="MobiDB-lite"/>
    </source>
</evidence>
<dbReference type="EMBL" id="QCYY01002214">
    <property type="protein sequence ID" value="ROT72035.1"/>
    <property type="molecule type" value="Genomic_DNA"/>
</dbReference>